<protein>
    <submittedName>
        <fullName evidence="2">Uncharacterized protein</fullName>
    </submittedName>
</protein>
<keyword evidence="3" id="KW-1185">Reference proteome</keyword>
<organism evidence="2 3">
    <name type="scientific">Sporormia fimetaria CBS 119925</name>
    <dbReference type="NCBI Taxonomy" id="1340428"/>
    <lineage>
        <taxon>Eukaryota</taxon>
        <taxon>Fungi</taxon>
        <taxon>Dikarya</taxon>
        <taxon>Ascomycota</taxon>
        <taxon>Pezizomycotina</taxon>
        <taxon>Dothideomycetes</taxon>
        <taxon>Pleosporomycetidae</taxon>
        <taxon>Pleosporales</taxon>
        <taxon>Sporormiaceae</taxon>
        <taxon>Sporormia</taxon>
    </lineage>
</organism>
<dbReference type="AlphaFoldDB" id="A0A6A6VSR7"/>
<feature type="region of interest" description="Disordered" evidence="1">
    <location>
        <begin position="408"/>
        <end position="576"/>
    </location>
</feature>
<evidence type="ECO:0000313" key="2">
    <source>
        <dbReference type="EMBL" id="KAF2752321.1"/>
    </source>
</evidence>
<proteinExistence type="predicted"/>
<gene>
    <name evidence="2" type="ORF">M011DRAFT_21979</name>
</gene>
<feature type="compositionally biased region" description="Polar residues" evidence="1">
    <location>
        <begin position="1"/>
        <end position="10"/>
    </location>
</feature>
<evidence type="ECO:0000256" key="1">
    <source>
        <dbReference type="SAM" id="MobiDB-lite"/>
    </source>
</evidence>
<sequence>MSLPSSSHTSLPDVPAPTEQAETKELAPDPTADQNVLQSPSPARAPSLRNQSLEPDPEDIPRAPCIPVGEGKPAKEILGYNPVPVPTSEGLKLPRRPRRTLQQTLNAMGIFEIPDLRGEGLDQDGSLSHQNTPDTGYFQVSSTERERLNVLDGSPPPPPLLHEEAQDTKSHLPGETESIEAGKETTEAGEDTGTEKNVDNSGSGYLLKDSGSCISSLNLDSPSDTPWNMPHQADLTVESGDRLEEEQPEAPEHGTGLHSEADIHTDATVADLYVPLDPSNGEQCPIVESDVTVRPSSPISEATNGSCPAVPFPQEDHQSGMSTLPDTSWATGLEHVAIMVSLGELNAVDPHSRSDEQAVVREDGMELTSEGRSSDPSLLENKAARRYSVRASKRFSMGDVVAAEMFLNGERTDEDEDEVRSSLPPLDEAATERPVFASPEAPTEVAAERPVSPDVHTEVSSLYDGGSLRRFDHSPTQETDAISLPPFSDRNEPEETAPPVFNRNTPEEPAPPDSNRDTTQEPAPPVLNQNMPEEPASPSIETRQTRPRRRGFAKFMRKFTASSPRAHNRVGGRRSTAISSVKASVRTALNRLAIWRVVHAGAEE</sequence>
<feature type="compositionally biased region" description="Basic residues" evidence="1">
    <location>
        <begin position="545"/>
        <end position="557"/>
    </location>
</feature>
<dbReference type="EMBL" id="MU006561">
    <property type="protein sequence ID" value="KAF2752321.1"/>
    <property type="molecule type" value="Genomic_DNA"/>
</dbReference>
<reference evidence="2" key="1">
    <citation type="journal article" date="2020" name="Stud. Mycol.">
        <title>101 Dothideomycetes genomes: a test case for predicting lifestyles and emergence of pathogens.</title>
        <authorList>
            <person name="Haridas S."/>
            <person name="Albert R."/>
            <person name="Binder M."/>
            <person name="Bloem J."/>
            <person name="Labutti K."/>
            <person name="Salamov A."/>
            <person name="Andreopoulos B."/>
            <person name="Baker S."/>
            <person name="Barry K."/>
            <person name="Bills G."/>
            <person name="Bluhm B."/>
            <person name="Cannon C."/>
            <person name="Castanera R."/>
            <person name="Culley D."/>
            <person name="Daum C."/>
            <person name="Ezra D."/>
            <person name="Gonzalez J."/>
            <person name="Henrissat B."/>
            <person name="Kuo A."/>
            <person name="Liang C."/>
            <person name="Lipzen A."/>
            <person name="Lutzoni F."/>
            <person name="Magnuson J."/>
            <person name="Mondo S."/>
            <person name="Nolan M."/>
            <person name="Ohm R."/>
            <person name="Pangilinan J."/>
            <person name="Park H.-J."/>
            <person name="Ramirez L."/>
            <person name="Alfaro M."/>
            <person name="Sun H."/>
            <person name="Tritt A."/>
            <person name="Yoshinaga Y."/>
            <person name="Zwiers L.-H."/>
            <person name="Turgeon B."/>
            <person name="Goodwin S."/>
            <person name="Spatafora J."/>
            <person name="Crous P."/>
            <person name="Grigoriev I."/>
        </authorList>
    </citation>
    <scope>NUCLEOTIDE SEQUENCE</scope>
    <source>
        <strain evidence="2">CBS 119925</strain>
    </source>
</reference>
<name>A0A6A6VSR7_9PLEO</name>
<feature type="compositionally biased region" description="Polar residues" evidence="1">
    <location>
        <begin position="32"/>
        <end position="41"/>
    </location>
</feature>
<feature type="compositionally biased region" description="Polar residues" evidence="1">
    <location>
        <begin position="125"/>
        <end position="142"/>
    </location>
</feature>
<dbReference type="Proteomes" id="UP000799440">
    <property type="component" value="Unassembled WGS sequence"/>
</dbReference>
<accession>A0A6A6VSR7</accession>
<evidence type="ECO:0000313" key="3">
    <source>
        <dbReference type="Proteomes" id="UP000799440"/>
    </source>
</evidence>
<feature type="region of interest" description="Disordered" evidence="1">
    <location>
        <begin position="349"/>
        <end position="379"/>
    </location>
</feature>
<feature type="compositionally biased region" description="Basic and acidic residues" evidence="1">
    <location>
        <begin position="350"/>
        <end position="364"/>
    </location>
</feature>
<feature type="compositionally biased region" description="Basic and acidic residues" evidence="1">
    <location>
        <begin position="161"/>
        <end position="186"/>
    </location>
</feature>
<feature type="region of interest" description="Disordered" evidence="1">
    <location>
        <begin position="116"/>
        <end position="203"/>
    </location>
</feature>
<feature type="region of interest" description="Disordered" evidence="1">
    <location>
        <begin position="1"/>
        <end position="97"/>
    </location>
</feature>